<organism evidence="2 3">
    <name type="scientific">Cirrhinus mrigala</name>
    <name type="common">Mrigala</name>
    <dbReference type="NCBI Taxonomy" id="683832"/>
    <lineage>
        <taxon>Eukaryota</taxon>
        <taxon>Metazoa</taxon>
        <taxon>Chordata</taxon>
        <taxon>Craniata</taxon>
        <taxon>Vertebrata</taxon>
        <taxon>Euteleostomi</taxon>
        <taxon>Actinopterygii</taxon>
        <taxon>Neopterygii</taxon>
        <taxon>Teleostei</taxon>
        <taxon>Ostariophysi</taxon>
        <taxon>Cypriniformes</taxon>
        <taxon>Cyprinidae</taxon>
        <taxon>Labeoninae</taxon>
        <taxon>Labeonini</taxon>
        <taxon>Cirrhinus</taxon>
    </lineage>
</organism>
<name>A0ABD0NJX6_CIRMR</name>
<comment type="caution">
    <text evidence="2">The sequence shown here is derived from an EMBL/GenBank/DDBJ whole genome shotgun (WGS) entry which is preliminary data.</text>
</comment>
<dbReference type="Proteomes" id="UP001529510">
    <property type="component" value="Unassembled WGS sequence"/>
</dbReference>
<keyword evidence="3" id="KW-1185">Reference proteome</keyword>
<dbReference type="Pfam" id="PF00078">
    <property type="entry name" value="RVT_1"/>
    <property type="match status" value="1"/>
</dbReference>
<dbReference type="EMBL" id="JAMKFB020000022">
    <property type="protein sequence ID" value="KAL0161226.1"/>
    <property type="molecule type" value="Genomic_DNA"/>
</dbReference>
<dbReference type="AlphaFoldDB" id="A0ABD0NJX6"/>
<gene>
    <name evidence="2" type="ORF">M9458_044951</name>
</gene>
<sequence length="196" mass="21611">MLFIDFSSAFNTIIPQQLIHKLNLLGLNTSLCNWILDFLTGRPQSVCVGRNTSSTTTLSTGAPPDCVLSPLLFTLLTHDCTAKFSSNHIIKFADDMTVVGLISNNDETQYREEVAQLAEWCGANNLSLNVSKTKEVVMDFRRISVDHPPLTIDSSTVERVSNTKFLGVHITEDLNWIINVTSLNKKGNSASTFSTS</sequence>
<reference evidence="2 3" key="1">
    <citation type="submission" date="2024-05" db="EMBL/GenBank/DDBJ databases">
        <title>Genome sequencing and assembly of Indian major carp, Cirrhinus mrigala (Hamilton, 1822).</title>
        <authorList>
            <person name="Mohindra V."/>
            <person name="Chowdhury L.M."/>
            <person name="Lal K."/>
            <person name="Jena J.K."/>
        </authorList>
    </citation>
    <scope>NUCLEOTIDE SEQUENCE [LARGE SCALE GENOMIC DNA]</scope>
    <source>
        <strain evidence="2">CM1030</strain>
        <tissue evidence="2">Blood</tissue>
    </source>
</reference>
<dbReference type="PROSITE" id="PS50878">
    <property type="entry name" value="RT_POL"/>
    <property type="match status" value="1"/>
</dbReference>
<evidence type="ECO:0000313" key="3">
    <source>
        <dbReference type="Proteomes" id="UP001529510"/>
    </source>
</evidence>
<evidence type="ECO:0000313" key="2">
    <source>
        <dbReference type="EMBL" id="KAL0161226.1"/>
    </source>
</evidence>
<feature type="domain" description="Reverse transcriptase" evidence="1">
    <location>
        <begin position="1"/>
        <end position="170"/>
    </location>
</feature>
<accession>A0ABD0NJX6</accession>
<dbReference type="InterPro" id="IPR043502">
    <property type="entry name" value="DNA/RNA_pol_sf"/>
</dbReference>
<dbReference type="PANTHER" id="PTHR33332">
    <property type="entry name" value="REVERSE TRANSCRIPTASE DOMAIN-CONTAINING PROTEIN"/>
    <property type="match status" value="1"/>
</dbReference>
<evidence type="ECO:0000259" key="1">
    <source>
        <dbReference type="PROSITE" id="PS50878"/>
    </source>
</evidence>
<dbReference type="InterPro" id="IPR000477">
    <property type="entry name" value="RT_dom"/>
</dbReference>
<dbReference type="SUPFAM" id="SSF56672">
    <property type="entry name" value="DNA/RNA polymerases"/>
    <property type="match status" value="1"/>
</dbReference>
<proteinExistence type="predicted"/>
<protein>
    <recommendedName>
        <fullName evidence="1">Reverse transcriptase domain-containing protein</fullName>
    </recommendedName>
</protein>